<dbReference type="Gene3D" id="3.30.70.100">
    <property type="match status" value="1"/>
</dbReference>
<dbReference type="PROSITE" id="PS51502">
    <property type="entry name" value="S_R_A_B_BARREL"/>
    <property type="match status" value="1"/>
</dbReference>
<organism evidence="2 3">
    <name type="scientific">Motilibacter deserti</name>
    <dbReference type="NCBI Taxonomy" id="2714956"/>
    <lineage>
        <taxon>Bacteria</taxon>
        <taxon>Bacillati</taxon>
        <taxon>Actinomycetota</taxon>
        <taxon>Actinomycetes</taxon>
        <taxon>Motilibacterales</taxon>
        <taxon>Motilibacteraceae</taxon>
        <taxon>Motilibacter</taxon>
    </lineage>
</organism>
<evidence type="ECO:0000259" key="1">
    <source>
        <dbReference type="PROSITE" id="PS51502"/>
    </source>
</evidence>
<feature type="domain" description="Stress-response A/B barrel" evidence="1">
    <location>
        <begin position="2"/>
        <end position="93"/>
    </location>
</feature>
<dbReference type="InterPro" id="IPR013097">
    <property type="entry name" value="Dabb"/>
</dbReference>
<evidence type="ECO:0000313" key="3">
    <source>
        <dbReference type="Proteomes" id="UP000800981"/>
    </source>
</evidence>
<dbReference type="Proteomes" id="UP000800981">
    <property type="component" value="Unassembled WGS sequence"/>
</dbReference>
<dbReference type="EMBL" id="JAANNP010000014">
    <property type="protein sequence ID" value="NHC14998.1"/>
    <property type="molecule type" value="Genomic_DNA"/>
</dbReference>
<reference evidence="2 3" key="1">
    <citation type="submission" date="2020-03" db="EMBL/GenBank/DDBJ databases">
        <title>Two novel Motilibacter sp.</title>
        <authorList>
            <person name="Liu S."/>
        </authorList>
    </citation>
    <scope>NUCLEOTIDE SEQUENCE [LARGE SCALE GENOMIC DNA]</scope>
    <source>
        <strain evidence="2 3">E257</strain>
    </source>
</reference>
<keyword evidence="3" id="KW-1185">Reference proteome</keyword>
<evidence type="ECO:0000313" key="2">
    <source>
        <dbReference type="EMBL" id="NHC14998.1"/>
    </source>
</evidence>
<name>A0ABX0GVN2_9ACTN</name>
<dbReference type="SMART" id="SM00886">
    <property type="entry name" value="Dabb"/>
    <property type="match status" value="1"/>
</dbReference>
<dbReference type="SUPFAM" id="SSF54909">
    <property type="entry name" value="Dimeric alpha+beta barrel"/>
    <property type="match status" value="1"/>
</dbReference>
<dbReference type="Pfam" id="PF07876">
    <property type="entry name" value="Dabb"/>
    <property type="match status" value="1"/>
</dbReference>
<dbReference type="RefSeq" id="WP_166283047.1">
    <property type="nucleotide sequence ID" value="NZ_JAANNP010000014.1"/>
</dbReference>
<sequence length="97" mass="11077">MIRHTVVFTLKHAAGSAEEAEFLATARALADIPGVERFEQLRQVSPKSEFAFSFSMEFADEQAYQGYNEHPVHVAFVRDRWQSEVVDFQELDFVPLG</sequence>
<protein>
    <submittedName>
        <fullName evidence="2">Dabb family protein</fullName>
    </submittedName>
</protein>
<accession>A0ABX0GVN2</accession>
<comment type="caution">
    <text evidence="2">The sequence shown here is derived from an EMBL/GenBank/DDBJ whole genome shotgun (WGS) entry which is preliminary data.</text>
</comment>
<gene>
    <name evidence="2" type="ORF">G9H71_14510</name>
</gene>
<proteinExistence type="predicted"/>
<dbReference type="InterPro" id="IPR011008">
    <property type="entry name" value="Dimeric_a/b-barrel"/>
</dbReference>